<dbReference type="GO" id="GO:0005524">
    <property type="term" value="F:ATP binding"/>
    <property type="evidence" value="ECO:0007669"/>
    <property type="project" value="UniProtKB-UniRule"/>
</dbReference>
<evidence type="ECO:0000256" key="13">
    <source>
        <dbReference type="ARBA" id="ARBA00042864"/>
    </source>
</evidence>
<gene>
    <name evidence="14" type="primary">purD</name>
    <name evidence="17" type="ORF">CSB45_15570</name>
</gene>
<dbReference type="InterPro" id="IPR016185">
    <property type="entry name" value="PreATP-grasp_dom_sf"/>
</dbReference>
<evidence type="ECO:0000256" key="9">
    <source>
        <dbReference type="ARBA" id="ARBA00022840"/>
    </source>
</evidence>
<dbReference type="SUPFAM" id="SSF51246">
    <property type="entry name" value="Rudiment single hybrid motif"/>
    <property type="match status" value="1"/>
</dbReference>
<reference evidence="17 18" key="1">
    <citation type="submission" date="2017-10" db="EMBL/GenBank/DDBJ databases">
        <title>Novel microbial diversity and functional potential in the marine mammal oral microbiome.</title>
        <authorList>
            <person name="Dudek N.K."/>
            <person name="Sun C.L."/>
            <person name="Burstein D."/>
            <person name="Kantor R.S."/>
            <person name="Aliaga Goltsman D.S."/>
            <person name="Bik E.M."/>
            <person name="Thomas B.C."/>
            <person name="Banfield J.F."/>
            <person name="Relman D.A."/>
        </authorList>
    </citation>
    <scope>NUCLEOTIDE SEQUENCE [LARGE SCALE GENOMIC DNA]</scope>
    <source>
        <strain evidence="17">DOLZORAL124_49_17</strain>
    </source>
</reference>
<evidence type="ECO:0000256" key="14">
    <source>
        <dbReference type="HAMAP-Rule" id="MF_00138"/>
    </source>
</evidence>
<dbReference type="Pfam" id="PF02843">
    <property type="entry name" value="GARS_C"/>
    <property type="match status" value="1"/>
</dbReference>
<comment type="pathway">
    <text evidence="3 14">Purine metabolism; IMP biosynthesis via de novo pathway; N(1)-(5-phospho-D-ribosyl)glycinamide from 5-phospho-alpha-D-ribose 1-diphosphate: step 2/2.</text>
</comment>
<dbReference type="InterPro" id="IPR000115">
    <property type="entry name" value="PRibGlycinamide_synth"/>
</dbReference>
<keyword evidence="6" id="KW-0479">Metal-binding</keyword>
<evidence type="ECO:0000256" key="15">
    <source>
        <dbReference type="PROSITE-ProRule" id="PRU00409"/>
    </source>
</evidence>
<dbReference type="GO" id="GO:0009113">
    <property type="term" value="P:purine nucleobase biosynthetic process"/>
    <property type="evidence" value="ECO:0007669"/>
    <property type="project" value="InterPro"/>
</dbReference>
<evidence type="ECO:0000256" key="6">
    <source>
        <dbReference type="ARBA" id="ARBA00022723"/>
    </source>
</evidence>
<dbReference type="HAMAP" id="MF_00138">
    <property type="entry name" value="GARS"/>
    <property type="match status" value="1"/>
</dbReference>
<evidence type="ECO:0000256" key="1">
    <source>
        <dbReference type="ARBA" id="ARBA00001936"/>
    </source>
</evidence>
<dbReference type="InterPro" id="IPR013815">
    <property type="entry name" value="ATP_grasp_subdomain_1"/>
</dbReference>
<evidence type="ECO:0000313" key="18">
    <source>
        <dbReference type="Proteomes" id="UP000229740"/>
    </source>
</evidence>
<dbReference type="SMART" id="SM01210">
    <property type="entry name" value="GARS_C"/>
    <property type="match status" value="1"/>
</dbReference>
<evidence type="ECO:0000256" key="10">
    <source>
        <dbReference type="ARBA" id="ARBA00023211"/>
    </source>
</evidence>
<evidence type="ECO:0000256" key="5">
    <source>
        <dbReference type="ARBA" id="ARBA00022598"/>
    </source>
</evidence>
<dbReference type="Pfam" id="PF01071">
    <property type="entry name" value="GARS_A"/>
    <property type="match status" value="1"/>
</dbReference>
<evidence type="ECO:0000259" key="16">
    <source>
        <dbReference type="PROSITE" id="PS50975"/>
    </source>
</evidence>
<dbReference type="InterPro" id="IPR037123">
    <property type="entry name" value="PRibGlycinamide_synth_C_sf"/>
</dbReference>
<evidence type="ECO:0000256" key="4">
    <source>
        <dbReference type="ARBA" id="ARBA00013255"/>
    </source>
</evidence>
<comment type="similarity">
    <text evidence="11 14">Belongs to the GARS family.</text>
</comment>
<dbReference type="AlphaFoldDB" id="A0A2G6E0B0"/>
<accession>A0A2G6E0B0</accession>
<evidence type="ECO:0000256" key="8">
    <source>
        <dbReference type="ARBA" id="ARBA00022755"/>
    </source>
</evidence>
<dbReference type="SMART" id="SM01209">
    <property type="entry name" value="GARS_A"/>
    <property type="match status" value="1"/>
</dbReference>
<dbReference type="SUPFAM" id="SSF56059">
    <property type="entry name" value="Glutathione synthetase ATP-binding domain-like"/>
    <property type="match status" value="1"/>
</dbReference>
<evidence type="ECO:0000256" key="2">
    <source>
        <dbReference type="ARBA" id="ARBA00001946"/>
    </source>
</evidence>
<proteinExistence type="inferred from homology"/>
<dbReference type="InterPro" id="IPR020559">
    <property type="entry name" value="PRibGlycinamide_synth_CS"/>
</dbReference>
<evidence type="ECO:0000256" key="7">
    <source>
        <dbReference type="ARBA" id="ARBA00022741"/>
    </source>
</evidence>
<dbReference type="FunFam" id="3.30.470.20:FF:000018">
    <property type="entry name" value="Trifunctional purine biosynthetic protein adenosine-3"/>
    <property type="match status" value="1"/>
</dbReference>
<dbReference type="Gene3D" id="3.30.1490.20">
    <property type="entry name" value="ATP-grasp fold, A domain"/>
    <property type="match status" value="1"/>
</dbReference>
<dbReference type="Gene3D" id="3.90.600.10">
    <property type="entry name" value="Phosphoribosylglycinamide synthetase, C-terminal domain"/>
    <property type="match status" value="1"/>
</dbReference>
<keyword evidence="5 14" id="KW-0436">Ligase</keyword>
<dbReference type="GO" id="GO:0006189">
    <property type="term" value="P:'de novo' IMP biosynthetic process"/>
    <property type="evidence" value="ECO:0007669"/>
    <property type="project" value="UniProtKB-UniRule"/>
</dbReference>
<dbReference type="InterPro" id="IPR020561">
    <property type="entry name" value="PRibGlycinamid_synth_ATP-grasp"/>
</dbReference>
<dbReference type="Pfam" id="PF02844">
    <property type="entry name" value="GARS_N"/>
    <property type="match status" value="1"/>
</dbReference>
<dbReference type="FunFam" id="3.90.600.10:FF:000001">
    <property type="entry name" value="Trifunctional purine biosynthetic protein adenosine-3"/>
    <property type="match status" value="1"/>
</dbReference>
<dbReference type="PROSITE" id="PS50975">
    <property type="entry name" value="ATP_GRASP"/>
    <property type="match status" value="1"/>
</dbReference>
<dbReference type="UniPathway" id="UPA00074">
    <property type="reaction ID" value="UER00125"/>
</dbReference>
<dbReference type="EC" id="6.3.4.13" evidence="4 14"/>
<dbReference type="Proteomes" id="UP000229740">
    <property type="component" value="Unassembled WGS sequence"/>
</dbReference>
<keyword evidence="7 15" id="KW-0547">Nucleotide-binding</keyword>
<organism evidence="17 18">
    <name type="scientific">candidate division KSB3 bacterium</name>
    <dbReference type="NCBI Taxonomy" id="2044937"/>
    <lineage>
        <taxon>Bacteria</taxon>
        <taxon>candidate division KSB3</taxon>
    </lineage>
</organism>
<evidence type="ECO:0000256" key="12">
    <source>
        <dbReference type="ARBA" id="ARBA00042242"/>
    </source>
</evidence>
<dbReference type="PANTHER" id="PTHR43472">
    <property type="entry name" value="PHOSPHORIBOSYLAMINE--GLYCINE LIGASE"/>
    <property type="match status" value="1"/>
</dbReference>
<evidence type="ECO:0000256" key="11">
    <source>
        <dbReference type="ARBA" id="ARBA00038345"/>
    </source>
</evidence>
<keyword evidence="8 14" id="KW-0658">Purine biosynthesis</keyword>
<dbReference type="InterPro" id="IPR011761">
    <property type="entry name" value="ATP-grasp"/>
</dbReference>
<dbReference type="PROSITE" id="PS00184">
    <property type="entry name" value="GARS"/>
    <property type="match status" value="1"/>
</dbReference>
<keyword evidence="10" id="KW-0464">Manganese</keyword>
<protein>
    <recommendedName>
        <fullName evidence="4 14">Phosphoribosylamine--glycine ligase</fullName>
        <ecNumber evidence="4 14">6.3.4.13</ecNumber>
    </recommendedName>
    <alternativeName>
        <fullName evidence="14">GARS</fullName>
    </alternativeName>
    <alternativeName>
        <fullName evidence="12 14">Glycinamide ribonucleotide synthetase</fullName>
    </alternativeName>
    <alternativeName>
        <fullName evidence="13 14">Phosphoribosylglycinamide synthetase</fullName>
    </alternativeName>
</protein>
<dbReference type="EMBL" id="PDPS01000078">
    <property type="protein sequence ID" value="PID55529.1"/>
    <property type="molecule type" value="Genomic_DNA"/>
</dbReference>
<dbReference type="SUPFAM" id="SSF52440">
    <property type="entry name" value="PreATP-grasp domain"/>
    <property type="match status" value="1"/>
</dbReference>
<feature type="domain" description="ATP-grasp" evidence="16">
    <location>
        <begin position="106"/>
        <end position="309"/>
    </location>
</feature>
<dbReference type="PANTHER" id="PTHR43472:SF1">
    <property type="entry name" value="PHOSPHORIBOSYLAMINE--GLYCINE LIGASE, CHLOROPLASTIC"/>
    <property type="match status" value="1"/>
</dbReference>
<evidence type="ECO:0000313" key="17">
    <source>
        <dbReference type="EMBL" id="PID55529.1"/>
    </source>
</evidence>
<evidence type="ECO:0000256" key="3">
    <source>
        <dbReference type="ARBA" id="ARBA00005174"/>
    </source>
</evidence>
<name>A0A2G6E0B0_9BACT</name>
<dbReference type="Gene3D" id="3.40.50.20">
    <property type="match status" value="1"/>
</dbReference>
<comment type="cofactor">
    <cofactor evidence="2">
        <name>Mg(2+)</name>
        <dbReference type="ChEBI" id="CHEBI:18420"/>
    </cofactor>
</comment>
<dbReference type="Gene3D" id="3.30.470.20">
    <property type="entry name" value="ATP-grasp fold, B domain"/>
    <property type="match status" value="1"/>
</dbReference>
<dbReference type="GO" id="GO:0004637">
    <property type="term" value="F:phosphoribosylamine-glycine ligase activity"/>
    <property type="evidence" value="ECO:0007669"/>
    <property type="project" value="UniProtKB-UniRule"/>
</dbReference>
<comment type="cofactor">
    <cofactor evidence="1">
        <name>Mn(2+)</name>
        <dbReference type="ChEBI" id="CHEBI:29035"/>
    </cofactor>
</comment>
<comment type="catalytic activity">
    <reaction evidence="14">
        <text>5-phospho-beta-D-ribosylamine + glycine + ATP = N(1)-(5-phospho-beta-D-ribosyl)glycinamide + ADP + phosphate + H(+)</text>
        <dbReference type="Rhea" id="RHEA:17453"/>
        <dbReference type="ChEBI" id="CHEBI:15378"/>
        <dbReference type="ChEBI" id="CHEBI:30616"/>
        <dbReference type="ChEBI" id="CHEBI:43474"/>
        <dbReference type="ChEBI" id="CHEBI:57305"/>
        <dbReference type="ChEBI" id="CHEBI:58681"/>
        <dbReference type="ChEBI" id="CHEBI:143788"/>
        <dbReference type="ChEBI" id="CHEBI:456216"/>
        <dbReference type="EC" id="6.3.4.13"/>
    </reaction>
</comment>
<dbReference type="NCBIfam" id="TIGR00877">
    <property type="entry name" value="purD"/>
    <property type="match status" value="1"/>
</dbReference>
<dbReference type="GO" id="GO:0046872">
    <property type="term" value="F:metal ion binding"/>
    <property type="evidence" value="ECO:0007669"/>
    <property type="project" value="UniProtKB-KW"/>
</dbReference>
<keyword evidence="9 15" id="KW-0067">ATP-binding</keyword>
<dbReference type="InterPro" id="IPR011054">
    <property type="entry name" value="Rudment_hybrid_motif"/>
</dbReference>
<dbReference type="InterPro" id="IPR020560">
    <property type="entry name" value="PRibGlycinamide_synth_C-dom"/>
</dbReference>
<dbReference type="InterPro" id="IPR020562">
    <property type="entry name" value="PRibGlycinamide_synth_N"/>
</dbReference>
<sequence>MKYLIVGSGGREHAIAWRLLSEGSAREVFVAPGNGGIEEKYRVPIEVDDFEGIYNFCRENEIDMVVVGPEVPLVLGLVDYLEEKNIPAFGPKKDAAMIEGSKLFAKRIMETYGVPTAKHEEFVDELSLRRFIELNDNFPLVIKLDGLAAGKGVGIVHDKEEAHIFVNENVEPGTKIRVLVEEFLKGEEASVFGISDGETVLPMIAAQDHKRIFDGDKGPNTGGMGAYAPAPVATPAKIEFIKNKVLQPVIDGMRKEGIPFKGILYAGVMIDGDDIKVLEFNARFGDPETQVVLPLLETKLGTLIQASVKGGLDKVDLKFKDDHAMTVVMSSQGYPGSYEKGKEINGLNNLSEKVRVFHAGTSEVKGKLVTNGGRVLNVTSIGSSLQEAAQNIYDEIDRIQFDGAFYRKDIGHRAL</sequence>
<comment type="caution">
    <text evidence="17">The sequence shown here is derived from an EMBL/GenBank/DDBJ whole genome shotgun (WGS) entry which is preliminary data.</text>
</comment>